<protein>
    <recommendedName>
        <fullName evidence="11">Tyrosine kinase G-rich domain-containing protein</fullName>
    </recommendedName>
</protein>
<comment type="subcellular location">
    <subcellularLocation>
        <location evidence="1">Cell membrane</location>
        <topology evidence="1">Multi-pass membrane protein</topology>
    </subcellularLocation>
</comment>
<evidence type="ECO:0000256" key="3">
    <source>
        <dbReference type="ARBA" id="ARBA00022692"/>
    </source>
</evidence>
<dbReference type="InterPro" id="IPR036390">
    <property type="entry name" value="WH_DNA-bd_sf"/>
</dbReference>
<evidence type="ECO:0000259" key="8">
    <source>
        <dbReference type="Pfam" id="PF02706"/>
    </source>
</evidence>
<accession>A0A382K105</accession>
<dbReference type="EMBL" id="UINC01077247">
    <property type="protein sequence ID" value="SVC17203.1"/>
    <property type="molecule type" value="Genomic_DNA"/>
</dbReference>
<dbReference type="Gene3D" id="1.10.10.10">
    <property type="entry name" value="Winged helix-like DNA-binding domain superfamily/Winged helix DNA-binding domain"/>
    <property type="match status" value="1"/>
</dbReference>
<keyword evidence="2" id="KW-1003">Cell membrane</keyword>
<dbReference type="GO" id="GO:0005886">
    <property type="term" value="C:plasma membrane"/>
    <property type="evidence" value="ECO:0007669"/>
    <property type="project" value="UniProtKB-SubCell"/>
</dbReference>
<feature type="transmembrane region" description="Helical" evidence="7">
    <location>
        <begin position="375"/>
        <end position="396"/>
    </location>
</feature>
<proteinExistence type="predicted"/>
<feature type="transmembrane region" description="Helical" evidence="7">
    <location>
        <begin position="90"/>
        <end position="113"/>
    </location>
</feature>
<dbReference type="InterPro" id="IPR003856">
    <property type="entry name" value="LPS_length_determ_N"/>
</dbReference>
<dbReference type="PANTHER" id="PTHR32309:SF13">
    <property type="entry name" value="FERRIC ENTEROBACTIN TRANSPORT PROTEIN FEPE"/>
    <property type="match status" value="1"/>
</dbReference>
<dbReference type="Pfam" id="PF13807">
    <property type="entry name" value="GNVR"/>
    <property type="match status" value="1"/>
</dbReference>
<keyword evidence="6" id="KW-0175">Coiled coil</keyword>
<dbReference type="InterPro" id="IPR036388">
    <property type="entry name" value="WH-like_DNA-bd_sf"/>
</dbReference>
<evidence type="ECO:0008006" key="11">
    <source>
        <dbReference type="Google" id="ProtNLM"/>
    </source>
</evidence>
<feature type="coiled-coil region" evidence="6">
    <location>
        <begin position="280"/>
        <end position="307"/>
    </location>
</feature>
<gene>
    <name evidence="10" type="ORF">METZ01_LOCUS270057</name>
</gene>
<dbReference type="PANTHER" id="PTHR32309">
    <property type="entry name" value="TYROSINE-PROTEIN KINASE"/>
    <property type="match status" value="1"/>
</dbReference>
<dbReference type="GO" id="GO:0004713">
    <property type="term" value="F:protein tyrosine kinase activity"/>
    <property type="evidence" value="ECO:0007669"/>
    <property type="project" value="TreeGrafter"/>
</dbReference>
<dbReference type="SUPFAM" id="SSF46785">
    <property type="entry name" value="Winged helix' DNA-binding domain"/>
    <property type="match status" value="1"/>
</dbReference>
<dbReference type="InterPro" id="IPR050445">
    <property type="entry name" value="Bact_polysacc_biosynth/exp"/>
</dbReference>
<name>A0A382K105_9ZZZZ</name>
<dbReference type="Pfam" id="PF02706">
    <property type="entry name" value="Wzz"/>
    <property type="match status" value="1"/>
</dbReference>
<organism evidence="10">
    <name type="scientific">marine metagenome</name>
    <dbReference type="NCBI Taxonomy" id="408172"/>
    <lineage>
        <taxon>unclassified sequences</taxon>
        <taxon>metagenomes</taxon>
        <taxon>ecological metagenomes</taxon>
    </lineage>
</organism>
<keyword evidence="5 7" id="KW-0472">Membrane</keyword>
<evidence type="ECO:0000313" key="10">
    <source>
        <dbReference type="EMBL" id="SVC17203.1"/>
    </source>
</evidence>
<feature type="domain" description="Polysaccharide chain length determinant N-terminal" evidence="8">
    <location>
        <begin position="73"/>
        <end position="133"/>
    </location>
</feature>
<keyword evidence="4 7" id="KW-1133">Transmembrane helix</keyword>
<evidence type="ECO:0000256" key="6">
    <source>
        <dbReference type="SAM" id="Coils"/>
    </source>
</evidence>
<evidence type="ECO:0000256" key="4">
    <source>
        <dbReference type="ARBA" id="ARBA00022989"/>
    </source>
</evidence>
<feature type="domain" description="Tyrosine-protein kinase G-rich" evidence="9">
    <location>
        <begin position="323"/>
        <end position="396"/>
    </location>
</feature>
<evidence type="ECO:0000256" key="5">
    <source>
        <dbReference type="ARBA" id="ARBA00023136"/>
    </source>
</evidence>
<dbReference type="AlphaFoldDB" id="A0A382K105"/>
<evidence type="ECO:0000256" key="7">
    <source>
        <dbReference type="SAM" id="Phobius"/>
    </source>
</evidence>
<evidence type="ECO:0000256" key="2">
    <source>
        <dbReference type="ARBA" id="ARBA00022475"/>
    </source>
</evidence>
<sequence>MELSQHEQKILDIVNHHPEVLDDPEKRAHIAELYGLSEKTLRNRIAELKKYGVLTKDNESKGPENKAIITVENEVDLIAMWELIKSQKWFITKMSIFFTILGLIYSLMATVYYDSSISMYPAGDLSQANGGLGEFNGLAKSFGIGGFGSAPTYNIPDIIKSRTLRKDIILKKWETAKFPQGANLITFWELDKPKLFSPKKWIMNFLPPGKFAANPEELLVYEAKLKLDKLVSVKEELSGLIRISVLMQDPNLAADIANYIAKFVKEFISFEQQMEATRNREFVENQKLDAKSELEKSEELLTDFRNNHPANLDSPRLKMIRSRLGSTIDENRAVYITLRQQFEIAKIEEVKENLLINILDNAEPAVLKAKPKRKVIVLLSIILGGIIGITTILIRYSGNPQKGV</sequence>
<reference evidence="10" key="1">
    <citation type="submission" date="2018-05" db="EMBL/GenBank/DDBJ databases">
        <authorList>
            <person name="Lanie J.A."/>
            <person name="Ng W.-L."/>
            <person name="Kazmierczak K.M."/>
            <person name="Andrzejewski T.M."/>
            <person name="Davidsen T.M."/>
            <person name="Wayne K.J."/>
            <person name="Tettelin H."/>
            <person name="Glass J.I."/>
            <person name="Rusch D."/>
            <person name="Podicherti R."/>
            <person name="Tsui H.-C.T."/>
            <person name="Winkler M.E."/>
        </authorList>
    </citation>
    <scope>NUCLEOTIDE SEQUENCE</scope>
</reference>
<evidence type="ECO:0000259" key="9">
    <source>
        <dbReference type="Pfam" id="PF13807"/>
    </source>
</evidence>
<dbReference type="InterPro" id="IPR032807">
    <property type="entry name" value="GNVR"/>
</dbReference>
<keyword evidence="3 7" id="KW-0812">Transmembrane</keyword>
<evidence type="ECO:0000256" key="1">
    <source>
        <dbReference type="ARBA" id="ARBA00004651"/>
    </source>
</evidence>